<comment type="caution">
    <text evidence="1">The sequence shown here is derived from an EMBL/GenBank/DDBJ whole genome shotgun (WGS) entry which is preliminary data.</text>
</comment>
<dbReference type="Proteomes" id="UP001177021">
    <property type="component" value="Unassembled WGS sequence"/>
</dbReference>
<reference evidence="1" key="1">
    <citation type="submission" date="2023-10" db="EMBL/GenBank/DDBJ databases">
        <authorList>
            <person name="Rodriguez Cubillos JULIANA M."/>
            <person name="De Vega J."/>
        </authorList>
    </citation>
    <scope>NUCLEOTIDE SEQUENCE</scope>
</reference>
<sequence length="233" mass="26513">MQQGSHGVQRRSVERQECREAYDCTGRKSEQRKENFSSVLDRGKEEQCKPGDGGKLGTKFKRYVSFYFTNFLPLHSNFFLRKGFEVCGMLEDVYLAKKTNRYGEPYGFVKFSNVKDVSKMMKALNAVWFGHYRVRASVAMFDRHYSGEGKRHEKRKVGLPKGAAEPLKKDDPKILTKPDLLGEGDVSTLRMEPKKQGGGHTHTDSDKDGVRVGDIVVKLGARRERGDRKEVSV</sequence>
<accession>A0ACB0M202</accession>
<name>A0ACB0M202_TRIPR</name>
<protein>
    <submittedName>
        <fullName evidence="1">Uncharacterized protein</fullName>
    </submittedName>
</protein>
<evidence type="ECO:0000313" key="2">
    <source>
        <dbReference type="Proteomes" id="UP001177021"/>
    </source>
</evidence>
<dbReference type="EMBL" id="CASHSV030000716">
    <property type="protein sequence ID" value="CAJ2673457.1"/>
    <property type="molecule type" value="Genomic_DNA"/>
</dbReference>
<evidence type="ECO:0000313" key="1">
    <source>
        <dbReference type="EMBL" id="CAJ2673457.1"/>
    </source>
</evidence>
<keyword evidence="2" id="KW-1185">Reference proteome</keyword>
<proteinExistence type="predicted"/>
<gene>
    <name evidence="1" type="ORF">MILVUS5_LOCUS36915</name>
</gene>
<organism evidence="1 2">
    <name type="scientific">Trifolium pratense</name>
    <name type="common">Red clover</name>
    <dbReference type="NCBI Taxonomy" id="57577"/>
    <lineage>
        <taxon>Eukaryota</taxon>
        <taxon>Viridiplantae</taxon>
        <taxon>Streptophyta</taxon>
        <taxon>Embryophyta</taxon>
        <taxon>Tracheophyta</taxon>
        <taxon>Spermatophyta</taxon>
        <taxon>Magnoliopsida</taxon>
        <taxon>eudicotyledons</taxon>
        <taxon>Gunneridae</taxon>
        <taxon>Pentapetalae</taxon>
        <taxon>rosids</taxon>
        <taxon>fabids</taxon>
        <taxon>Fabales</taxon>
        <taxon>Fabaceae</taxon>
        <taxon>Papilionoideae</taxon>
        <taxon>50 kb inversion clade</taxon>
        <taxon>NPAAA clade</taxon>
        <taxon>Hologalegina</taxon>
        <taxon>IRL clade</taxon>
        <taxon>Trifolieae</taxon>
        <taxon>Trifolium</taxon>
    </lineage>
</organism>